<name>A0A7C2K1X4_9PLAN</name>
<dbReference type="AlphaFoldDB" id="A0A7C2K1X4"/>
<dbReference type="InterPro" id="IPR036388">
    <property type="entry name" value="WH-like_DNA-bd_sf"/>
</dbReference>
<evidence type="ECO:0000256" key="1">
    <source>
        <dbReference type="ARBA" id="ARBA00023015"/>
    </source>
</evidence>
<dbReference type="GO" id="GO:0006352">
    <property type="term" value="P:DNA-templated transcription initiation"/>
    <property type="evidence" value="ECO:0007669"/>
    <property type="project" value="InterPro"/>
</dbReference>
<accession>A0A7C2K1X4</accession>
<dbReference type="PANTHER" id="PTHR43133">
    <property type="entry name" value="RNA POLYMERASE ECF-TYPE SIGMA FACTO"/>
    <property type="match status" value="1"/>
</dbReference>
<dbReference type="Gene3D" id="1.10.10.10">
    <property type="entry name" value="Winged helix-like DNA-binding domain superfamily/Winged helix DNA-binding domain"/>
    <property type="match status" value="1"/>
</dbReference>
<keyword evidence="1" id="KW-0805">Transcription regulation</keyword>
<dbReference type="EMBL" id="DSOK01000367">
    <property type="protein sequence ID" value="HEN16438.1"/>
    <property type="molecule type" value="Genomic_DNA"/>
</dbReference>
<evidence type="ECO:0000256" key="3">
    <source>
        <dbReference type="ARBA" id="ARBA00023163"/>
    </source>
</evidence>
<evidence type="ECO:0000259" key="4">
    <source>
        <dbReference type="Pfam" id="PF07638"/>
    </source>
</evidence>
<feature type="domain" description="RNA polymerase sigma-70 ECF-like HTH" evidence="4">
    <location>
        <begin position="58"/>
        <end position="166"/>
    </location>
</feature>
<gene>
    <name evidence="5" type="ORF">ENQ76_13325</name>
</gene>
<dbReference type="InterPro" id="IPR053812">
    <property type="entry name" value="HTH_Sigma70_ECF-like"/>
</dbReference>
<organism evidence="5">
    <name type="scientific">Schlesneria paludicola</name>
    <dbReference type="NCBI Taxonomy" id="360056"/>
    <lineage>
        <taxon>Bacteria</taxon>
        <taxon>Pseudomonadati</taxon>
        <taxon>Planctomycetota</taxon>
        <taxon>Planctomycetia</taxon>
        <taxon>Planctomycetales</taxon>
        <taxon>Planctomycetaceae</taxon>
        <taxon>Schlesneria</taxon>
    </lineage>
</organism>
<keyword evidence="2" id="KW-0731">Sigma factor</keyword>
<dbReference type="SUPFAM" id="SSF88946">
    <property type="entry name" value="Sigma2 domain of RNA polymerase sigma factors"/>
    <property type="match status" value="1"/>
</dbReference>
<comment type="caution">
    <text evidence="5">The sequence shown here is derived from an EMBL/GenBank/DDBJ whole genome shotgun (WGS) entry which is preliminary data.</text>
</comment>
<dbReference type="InterPro" id="IPR013325">
    <property type="entry name" value="RNA_pol_sigma_r2"/>
</dbReference>
<proteinExistence type="predicted"/>
<sequence>MPFSDPPISPAGPPGVFATTRWSLVLAAGDRASPDAAAAIEALCRIYWYPLYAYSRRRGDAREQAEDLTQEFFLRLLDGAYLQAADPQRGRFRAFLLTVFQRFLSHEHERQQARKRGGGVRHFSIDAESGEERYRQEPVDQWTPERLFERRWALTLLDQVMTRLQAEYADRNKAALFEQCKPCLTSAANAPAYAELADRLGMTEPAVRVAVHRLRQRYRELLRAEVAQTVEHPDDVDAELQHLRSALQAP</sequence>
<dbReference type="InterPro" id="IPR014284">
    <property type="entry name" value="RNA_pol_sigma-70_dom"/>
</dbReference>
<dbReference type="Pfam" id="PF07638">
    <property type="entry name" value="Sigma70_ECF"/>
    <property type="match status" value="1"/>
</dbReference>
<dbReference type="InterPro" id="IPR039425">
    <property type="entry name" value="RNA_pol_sigma-70-like"/>
</dbReference>
<dbReference type="PANTHER" id="PTHR43133:SF51">
    <property type="entry name" value="RNA POLYMERASE SIGMA FACTOR"/>
    <property type="match status" value="1"/>
</dbReference>
<dbReference type="GO" id="GO:0016987">
    <property type="term" value="F:sigma factor activity"/>
    <property type="evidence" value="ECO:0007669"/>
    <property type="project" value="UniProtKB-KW"/>
</dbReference>
<dbReference type="Gene3D" id="1.10.1740.10">
    <property type="match status" value="1"/>
</dbReference>
<reference evidence="5" key="1">
    <citation type="journal article" date="2020" name="mSystems">
        <title>Genome- and Community-Level Interaction Insights into Carbon Utilization and Element Cycling Functions of Hydrothermarchaeota in Hydrothermal Sediment.</title>
        <authorList>
            <person name="Zhou Z."/>
            <person name="Liu Y."/>
            <person name="Xu W."/>
            <person name="Pan J."/>
            <person name="Luo Z.H."/>
            <person name="Li M."/>
        </authorList>
    </citation>
    <scope>NUCLEOTIDE SEQUENCE [LARGE SCALE GENOMIC DNA]</scope>
    <source>
        <strain evidence="5">SpSt-339</strain>
    </source>
</reference>
<protein>
    <submittedName>
        <fullName evidence="5">Sigma-70 family RNA polymerase sigma factor</fullName>
    </submittedName>
</protein>
<evidence type="ECO:0000313" key="5">
    <source>
        <dbReference type="EMBL" id="HEN16438.1"/>
    </source>
</evidence>
<evidence type="ECO:0000256" key="2">
    <source>
        <dbReference type="ARBA" id="ARBA00023082"/>
    </source>
</evidence>
<keyword evidence="3" id="KW-0804">Transcription</keyword>
<dbReference type="NCBIfam" id="TIGR02937">
    <property type="entry name" value="sigma70-ECF"/>
    <property type="match status" value="1"/>
</dbReference>